<dbReference type="PANTHER" id="PTHR38600">
    <property type="entry name" value="TRANSCRIPTIONAL REGULATORY PROTEIN"/>
    <property type="match status" value="1"/>
</dbReference>
<proteinExistence type="predicted"/>
<keyword evidence="4" id="KW-1185">Reference proteome</keyword>
<dbReference type="InterPro" id="IPR036390">
    <property type="entry name" value="WH_DNA-bd_sf"/>
</dbReference>
<accession>A0A2P9AFX7</accession>
<dbReference type="CDD" id="cd00090">
    <property type="entry name" value="HTH_ARSR"/>
    <property type="match status" value="1"/>
</dbReference>
<dbReference type="SUPFAM" id="SSF46785">
    <property type="entry name" value="Winged helix' DNA-binding domain"/>
    <property type="match status" value="1"/>
</dbReference>
<dbReference type="GO" id="GO:0003700">
    <property type="term" value="F:DNA-binding transcription factor activity"/>
    <property type="evidence" value="ECO:0007669"/>
    <property type="project" value="InterPro"/>
</dbReference>
<gene>
    <name evidence="3" type="ORF">BQ8482_120089</name>
</gene>
<dbReference type="Pfam" id="PF12840">
    <property type="entry name" value="HTH_20"/>
    <property type="match status" value="1"/>
</dbReference>
<dbReference type="InterPro" id="IPR011991">
    <property type="entry name" value="ArsR-like_HTH"/>
</dbReference>
<evidence type="ECO:0000313" key="3">
    <source>
        <dbReference type="EMBL" id="SJM30034.1"/>
    </source>
</evidence>
<sequence>MIHTLARGEARSAGELGRQFRSTQPTISKHLKVLEQAGLIERAIEGRVHQFRLRREPLQDAQAWIARHQAFWTGAVEQLDRLLSEGANDDHR</sequence>
<evidence type="ECO:0000256" key="1">
    <source>
        <dbReference type="SAM" id="MobiDB-lite"/>
    </source>
</evidence>
<evidence type="ECO:0000259" key="2">
    <source>
        <dbReference type="SMART" id="SM00418"/>
    </source>
</evidence>
<reference evidence="4" key="1">
    <citation type="submission" date="2016-12" db="EMBL/GenBank/DDBJ databases">
        <authorList>
            <person name="Brunel B."/>
        </authorList>
    </citation>
    <scope>NUCLEOTIDE SEQUENCE [LARGE SCALE GENOMIC DNA]</scope>
</reference>
<name>A0A2P9AFX7_9HYPH</name>
<dbReference type="Proteomes" id="UP000245698">
    <property type="component" value="Unassembled WGS sequence"/>
</dbReference>
<dbReference type="SMART" id="SM00418">
    <property type="entry name" value="HTH_ARSR"/>
    <property type="match status" value="1"/>
</dbReference>
<feature type="region of interest" description="Disordered" evidence="1">
    <location>
        <begin position="1"/>
        <end position="21"/>
    </location>
</feature>
<feature type="compositionally biased region" description="Basic and acidic residues" evidence="1">
    <location>
        <begin position="1"/>
        <end position="12"/>
    </location>
</feature>
<dbReference type="Gene3D" id="1.10.10.10">
    <property type="entry name" value="Winged helix-like DNA-binding domain superfamily/Winged helix DNA-binding domain"/>
    <property type="match status" value="1"/>
</dbReference>
<dbReference type="InterPro" id="IPR036388">
    <property type="entry name" value="WH-like_DNA-bd_sf"/>
</dbReference>
<evidence type="ECO:0000313" key="4">
    <source>
        <dbReference type="Proteomes" id="UP000245698"/>
    </source>
</evidence>
<dbReference type="InterPro" id="IPR001845">
    <property type="entry name" value="HTH_ArsR_DNA-bd_dom"/>
</dbReference>
<feature type="domain" description="HTH arsR-type" evidence="2">
    <location>
        <begin position="1"/>
        <end position="67"/>
    </location>
</feature>
<dbReference type="PANTHER" id="PTHR38600:SF1">
    <property type="entry name" value="TRANSCRIPTIONAL REGULATORY PROTEIN"/>
    <property type="match status" value="1"/>
</dbReference>
<dbReference type="AlphaFoldDB" id="A0A2P9AFX7"/>
<protein>
    <submittedName>
        <fullName evidence="3">Transcriptional regulator, ArsR family</fullName>
    </submittedName>
</protein>
<dbReference type="EMBL" id="FUIG01000018">
    <property type="protein sequence ID" value="SJM30034.1"/>
    <property type="molecule type" value="Genomic_DNA"/>
</dbReference>
<organism evidence="3 4">
    <name type="scientific">Mesorhizobium delmotii</name>
    <dbReference type="NCBI Taxonomy" id="1631247"/>
    <lineage>
        <taxon>Bacteria</taxon>
        <taxon>Pseudomonadati</taxon>
        <taxon>Pseudomonadota</taxon>
        <taxon>Alphaproteobacteria</taxon>
        <taxon>Hyphomicrobiales</taxon>
        <taxon>Phyllobacteriaceae</taxon>
        <taxon>Mesorhizobium</taxon>
    </lineage>
</organism>